<name>A0AAF0XDR1_DAUCS</name>
<dbReference type="GO" id="GO:0009941">
    <property type="term" value="C:chloroplast envelope"/>
    <property type="evidence" value="ECO:0007669"/>
    <property type="project" value="TreeGrafter"/>
</dbReference>
<keyword evidence="3" id="KW-1185">Reference proteome</keyword>
<feature type="transmembrane region" description="Helical" evidence="1">
    <location>
        <begin position="413"/>
        <end position="433"/>
    </location>
</feature>
<proteinExistence type="predicted"/>
<dbReference type="EMBL" id="CP093348">
    <property type="protein sequence ID" value="WOH06183.1"/>
    <property type="molecule type" value="Genomic_DNA"/>
</dbReference>
<sequence>MVLMAACCRTPLSLSTKLYNNKPPSLSLPLKPSPILFLRSHSSPFLHSKSHFLKHNSLSAHAPVIRASNDAFCSSETDKLSSDVRNRILDAVDLCGRKVTVGDVAGKTGIKVDEAQKALQAVAADSDGYLDVSDEGDVLYVFPEDYRLKLAAKSVRIRYEPLVEKTKSAADRAVRFAFGATLIVSIVLVAAAIVVILASKSDDDGKKSKSKSSSSNLFFLDSSPNTFRWLDALEPQADSNGMNFAEAVYSFVFGDGDPNQDFEEKRWKLIGQYIASVGGVTTAEELAPYLDVTTKAEKNDEGYILPVLIRFDGQPEVDEEGSILYQFPSLQRTASAGRRGKGLTKGTDKVVQNEKFMRENYWNFSNTTTHQKVMVVGLGVLNNLGVFILGALLRDKEVVKIGYIRFVSYIYPLLQIYAVSYFVIPFFRVIFILKINADIKRRNQAREQHAQGLELPDMSLRRKLQNARDMAKGNVVGNKKVVYSTKEDSIYQNLEADEWDRKLSRGRNLKVRGIIKIAKMKSIGNNSVASFGQDIDAKELEQENSDSGIGEN</sequence>
<reference evidence="2" key="1">
    <citation type="journal article" date="2016" name="Nat. Genet.">
        <title>A high-quality carrot genome assembly provides new insights into carotenoid accumulation and asterid genome evolution.</title>
        <authorList>
            <person name="Iorizzo M."/>
            <person name="Ellison S."/>
            <person name="Senalik D."/>
            <person name="Zeng P."/>
            <person name="Satapoomin P."/>
            <person name="Huang J."/>
            <person name="Bowman M."/>
            <person name="Iovene M."/>
            <person name="Sanseverino W."/>
            <person name="Cavagnaro P."/>
            <person name="Yildiz M."/>
            <person name="Macko-Podgorni A."/>
            <person name="Moranska E."/>
            <person name="Grzebelus E."/>
            <person name="Grzebelus D."/>
            <person name="Ashrafi H."/>
            <person name="Zheng Z."/>
            <person name="Cheng S."/>
            <person name="Spooner D."/>
            <person name="Van Deynze A."/>
            <person name="Simon P."/>
        </authorList>
    </citation>
    <scope>NUCLEOTIDE SEQUENCE</scope>
    <source>
        <tissue evidence="2">Leaf</tissue>
    </source>
</reference>
<gene>
    <name evidence="2" type="ORF">DCAR_0625606</name>
</gene>
<keyword evidence="1" id="KW-0472">Membrane</keyword>
<evidence type="ECO:0008006" key="4">
    <source>
        <dbReference type="Google" id="ProtNLM"/>
    </source>
</evidence>
<dbReference type="KEGG" id="dcr:108225472"/>
<evidence type="ECO:0000313" key="3">
    <source>
        <dbReference type="Proteomes" id="UP000077755"/>
    </source>
</evidence>
<dbReference type="PANTHER" id="PTHR47380">
    <property type="entry name" value="OS02G0533000 PROTEIN"/>
    <property type="match status" value="1"/>
</dbReference>
<keyword evidence="1" id="KW-1133">Transmembrane helix</keyword>
<dbReference type="Proteomes" id="UP000077755">
    <property type="component" value="Chromosome 6"/>
</dbReference>
<dbReference type="AlphaFoldDB" id="A0AAF0XDR1"/>
<protein>
    <recommendedName>
        <fullName evidence="4">Iron-sulfur cluster biosynthesis family protein</fullName>
    </recommendedName>
</protein>
<dbReference type="InterPro" id="IPR044200">
    <property type="entry name" value="At5g03900-like"/>
</dbReference>
<organism evidence="2 3">
    <name type="scientific">Daucus carota subsp. sativus</name>
    <name type="common">Carrot</name>
    <dbReference type="NCBI Taxonomy" id="79200"/>
    <lineage>
        <taxon>Eukaryota</taxon>
        <taxon>Viridiplantae</taxon>
        <taxon>Streptophyta</taxon>
        <taxon>Embryophyta</taxon>
        <taxon>Tracheophyta</taxon>
        <taxon>Spermatophyta</taxon>
        <taxon>Magnoliopsida</taxon>
        <taxon>eudicotyledons</taxon>
        <taxon>Gunneridae</taxon>
        <taxon>Pentapetalae</taxon>
        <taxon>asterids</taxon>
        <taxon>campanulids</taxon>
        <taxon>Apiales</taxon>
        <taxon>Apiaceae</taxon>
        <taxon>Apioideae</taxon>
        <taxon>Scandiceae</taxon>
        <taxon>Daucinae</taxon>
        <taxon>Daucus</taxon>
        <taxon>Daucus sect. Daucus</taxon>
    </lineage>
</organism>
<feature type="transmembrane region" description="Helical" evidence="1">
    <location>
        <begin position="176"/>
        <end position="199"/>
    </location>
</feature>
<reference evidence="2" key="2">
    <citation type="submission" date="2022-03" db="EMBL/GenBank/DDBJ databases">
        <title>Draft title - Genomic analysis of global carrot germplasm unveils the trajectory of domestication and the origin of high carotenoid orange carrot.</title>
        <authorList>
            <person name="Iorizzo M."/>
            <person name="Ellison S."/>
            <person name="Senalik D."/>
            <person name="Macko-Podgorni A."/>
            <person name="Grzebelus D."/>
            <person name="Bostan H."/>
            <person name="Rolling W."/>
            <person name="Curaba J."/>
            <person name="Simon P."/>
        </authorList>
    </citation>
    <scope>NUCLEOTIDE SEQUENCE</scope>
    <source>
        <tissue evidence="2">Leaf</tissue>
    </source>
</reference>
<accession>A0AAF0XDR1</accession>
<evidence type="ECO:0000313" key="2">
    <source>
        <dbReference type="EMBL" id="WOH06183.1"/>
    </source>
</evidence>
<evidence type="ECO:0000256" key="1">
    <source>
        <dbReference type="SAM" id="Phobius"/>
    </source>
</evidence>
<dbReference type="PANTHER" id="PTHR47380:SF4">
    <property type="entry name" value="OS02G0533000 PROTEIN"/>
    <property type="match status" value="1"/>
</dbReference>
<feature type="transmembrane region" description="Helical" evidence="1">
    <location>
        <begin position="373"/>
        <end position="393"/>
    </location>
</feature>
<keyword evidence="1" id="KW-0812">Transmembrane</keyword>